<evidence type="ECO:0000313" key="1">
    <source>
        <dbReference type="EMBL" id="PHM31283.1"/>
    </source>
</evidence>
<accession>A0A2G0N9B0</accession>
<evidence type="ECO:0000313" key="2">
    <source>
        <dbReference type="Proteomes" id="UP000224607"/>
    </source>
</evidence>
<dbReference type="Gene3D" id="2.180.10.10">
    <property type="entry name" value="RHS repeat-associated core"/>
    <property type="match status" value="1"/>
</dbReference>
<comment type="caution">
    <text evidence="1">The sequence shown here is derived from an EMBL/GenBank/DDBJ whole genome shotgun (WGS) entry which is preliminary data.</text>
</comment>
<sequence length="241" mass="26980">MLNENGTLVWAQRLKTWGKAEKSQVLASNDADYHVGCNFRFCGQYEDQESGLFYNRHRYYSPETAQYISADPIGLVGGFNPYGYVHNPSKFVDPFGLSGTSNISNAPPDPYQGVRDASEYLNSMGVDRVRRKQIIDSFDLSGMSVQKAGNNLYGSRFHDFGKTARPEGQYVFETFTPYTNRSGLALPPDWNGMTGIKQFQITPGTTIIRGRAAPQYDFGPQYSGGAEQIFVLEPWKYGSLK</sequence>
<name>A0A2G0N9B0_9GAMM</name>
<gene>
    <name evidence="1" type="ORF">Xmau_04566</name>
</gene>
<dbReference type="PANTHER" id="PTHR32305:SF15">
    <property type="entry name" value="PROTEIN RHSA-RELATED"/>
    <property type="match status" value="1"/>
</dbReference>
<dbReference type="PRINTS" id="PR00394">
    <property type="entry name" value="RHSPROTEIN"/>
</dbReference>
<protein>
    <submittedName>
        <fullName evidence="1">RHS family protein</fullName>
    </submittedName>
</protein>
<dbReference type="PANTHER" id="PTHR32305">
    <property type="match status" value="1"/>
</dbReference>
<dbReference type="NCBIfam" id="TIGR03696">
    <property type="entry name" value="Rhs_assc_core"/>
    <property type="match status" value="1"/>
</dbReference>
<dbReference type="InterPro" id="IPR050708">
    <property type="entry name" value="T6SS_VgrG/RHS"/>
</dbReference>
<organism evidence="1 2">
    <name type="scientific">Xenorhabdus mauleonii</name>
    <dbReference type="NCBI Taxonomy" id="351675"/>
    <lineage>
        <taxon>Bacteria</taxon>
        <taxon>Pseudomonadati</taxon>
        <taxon>Pseudomonadota</taxon>
        <taxon>Gammaproteobacteria</taxon>
        <taxon>Enterobacterales</taxon>
        <taxon>Morganellaceae</taxon>
        <taxon>Xenorhabdus</taxon>
    </lineage>
</organism>
<dbReference type="EMBL" id="NITY01000059">
    <property type="protein sequence ID" value="PHM31283.1"/>
    <property type="molecule type" value="Genomic_DNA"/>
</dbReference>
<proteinExistence type="predicted"/>
<dbReference type="InterPro" id="IPR022385">
    <property type="entry name" value="Rhs_assc_core"/>
</dbReference>
<reference evidence="1 2" key="1">
    <citation type="journal article" date="2017" name="Nat. Microbiol.">
        <title>Natural product diversity associated with the nematode symbionts Photorhabdus and Xenorhabdus.</title>
        <authorList>
            <person name="Tobias N.J."/>
            <person name="Wolff H."/>
            <person name="Djahanschiri B."/>
            <person name="Grundmann F."/>
            <person name="Kronenwerth M."/>
            <person name="Shi Y.M."/>
            <person name="Simonyi S."/>
            <person name="Grun P."/>
            <person name="Shapiro-Ilan D."/>
            <person name="Pidot S.J."/>
            <person name="Stinear T.P."/>
            <person name="Ebersberger I."/>
            <person name="Bode H.B."/>
        </authorList>
    </citation>
    <scope>NUCLEOTIDE SEQUENCE [LARGE SCALE GENOMIC DNA]</scope>
    <source>
        <strain evidence="1 2">DSM 17908</strain>
    </source>
</reference>
<keyword evidence="2" id="KW-1185">Reference proteome</keyword>
<dbReference type="Proteomes" id="UP000224607">
    <property type="component" value="Unassembled WGS sequence"/>
</dbReference>